<organism evidence="2 3">
    <name type="scientific">Datura stramonium</name>
    <name type="common">Jimsonweed</name>
    <name type="synonym">Common thornapple</name>
    <dbReference type="NCBI Taxonomy" id="4076"/>
    <lineage>
        <taxon>Eukaryota</taxon>
        <taxon>Viridiplantae</taxon>
        <taxon>Streptophyta</taxon>
        <taxon>Embryophyta</taxon>
        <taxon>Tracheophyta</taxon>
        <taxon>Spermatophyta</taxon>
        <taxon>Magnoliopsida</taxon>
        <taxon>eudicotyledons</taxon>
        <taxon>Gunneridae</taxon>
        <taxon>Pentapetalae</taxon>
        <taxon>asterids</taxon>
        <taxon>lamiids</taxon>
        <taxon>Solanales</taxon>
        <taxon>Solanaceae</taxon>
        <taxon>Solanoideae</taxon>
        <taxon>Datureae</taxon>
        <taxon>Datura</taxon>
    </lineage>
</organism>
<dbReference type="Pfam" id="PF13966">
    <property type="entry name" value="zf-RVT"/>
    <property type="match status" value="1"/>
</dbReference>
<dbReference type="Proteomes" id="UP000823775">
    <property type="component" value="Unassembled WGS sequence"/>
</dbReference>
<dbReference type="InterPro" id="IPR026960">
    <property type="entry name" value="RVT-Znf"/>
</dbReference>
<evidence type="ECO:0000259" key="1">
    <source>
        <dbReference type="Pfam" id="PF13966"/>
    </source>
</evidence>
<gene>
    <name evidence="2" type="ORF">HAX54_015363</name>
</gene>
<evidence type="ECO:0000313" key="3">
    <source>
        <dbReference type="Proteomes" id="UP000823775"/>
    </source>
</evidence>
<keyword evidence="3" id="KW-1185">Reference proteome</keyword>
<reference evidence="2 3" key="1">
    <citation type="journal article" date="2021" name="BMC Genomics">
        <title>Datura genome reveals duplications of psychoactive alkaloid biosynthetic genes and high mutation rate following tissue culture.</title>
        <authorList>
            <person name="Rajewski A."/>
            <person name="Carter-House D."/>
            <person name="Stajich J."/>
            <person name="Litt A."/>
        </authorList>
    </citation>
    <scope>NUCLEOTIDE SEQUENCE [LARGE SCALE GENOMIC DNA]</scope>
    <source>
        <strain evidence="2">AR-01</strain>
    </source>
</reference>
<accession>A0ABS8S000</accession>
<sequence>MRKHWLTTHSHHHHLRRGKFVMHDAYKLPRGPVVNVPWRGLIYHNAACPKHIFILWLALLGRIRSKDLLLRWGLEKDTTLGPGMDLGSTTQQKENCSGCSFESMPGSNCTFGVREMQEFFRTST</sequence>
<comment type="caution">
    <text evidence="2">The sequence shown here is derived from an EMBL/GenBank/DDBJ whole genome shotgun (WGS) entry which is preliminary data.</text>
</comment>
<protein>
    <recommendedName>
        <fullName evidence="1">Reverse transcriptase zinc-binding domain-containing protein</fullName>
    </recommendedName>
</protein>
<feature type="domain" description="Reverse transcriptase zinc-binding" evidence="1">
    <location>
        <begin position="20"/>
        <end position="77"/>
    </location>
</feature>
<name>A0ABS8S000_DATST</name>
<evidence type="ECO:0000313" key="2">
    <source>
        <dbReference type="EMBL" id="MCD7452174.1"/>
    </source>
</evidence>
<dbReference type="EMBL" id="JACEIK010000198">
    <property type="protein sequence ID" value="MCD7452174.1"/>
    <property type="molecule type" value="Genomic_DNA"/>
</dbReference>
<proteinExistence type="predicted"/>